<dbReference type="EMBL" id="OBMT01000014">
    <property type="protein sequence ID" value="SOC16302.1"/>
    <property type="molecule type" value="Genomic_DNA"/>
</dbReference>
<dbReference type="InterPro" id="IPR029068">
    <property type="entry name" value="Glyas_Bleomycin-R_OHBP_Dase"/>
</dbReference>
<dbReference type="PROSITE" id="PS51819">
    <property type="entry name" value="VOC"/>
    <property type="match status" value="2"/>
</dbReference>
<name>A0A285T4I4_9RHOB</name>
<keyword evidence="3" id="KW-1185">Reference proteome</keyword>
<evidence type="ECO:0000259" key="1">
    <source>
        <dbReference type="PROSITE" id="PS51819"/>
    </source>
</evidence>
<dbReference type="Gene3D" id="3.10.180.10">
    <property type="entry name" value="2,3-Dihydroxybiphenyl 1,2-Dioxygenase, domain 1"/>
    <property type="match status" value="2"/>
</dbReference>
<evidence type="ECO:0000313" key="2">
    <source>
        <dbReference type="EMBL" id="SOC16302.1"/>
    </source>
</evidence>
<dbReference type="RefSeq" id="WP_097071022.1">
    <property type="nucleotide sequence ID" value="NZ_OBMT01000014.1"/>
</dbReference>
<dbReference type="CDD" id="cd07247">
    <property type="entry name" value="SgaA_N_like"/>
    <property type="match status" value="2"/>
</dbReference>
<evidence type="ECO:0000313" key="3">
    <source>
        <dbReference type="Proteomes" id="UP000219111"/>
    </source>
</evidence>
<dbReference type="InterPro" id="IPR052164">
    <property type="entry name" value="Anthracycline_SecMetBiosynth"/>
</dbReference>
<accession>A0A285T4I4</accession>
<dbReference type="Pfam" id="PF00903">
    <property type="entry name" value="Glyoxalase"/>
    <property type="match status" value="2"/>
</dbReference>
<organism evidence="2 3">
    <name type="scientific">Rhodobacter maris</name>
    <dbReference type="NCBI Taxonomy" id="446682"/>
    <lineage>
        <taxon>Bacteria</taxon>
        <taxon>Pseudomonadati</taxon>
        <taxon>Pseudomonadota</taxon>
        <taxon>Alphaproteobacteria</taxon>
        <taxon>Rhodobacterales</taxon>
        <taxon>Rhodobacter group</taxon>
        <taxon>Rhodobacter</taxon>
    </lineage>
</organism>
<dbReference type="PANTHER" id="PTHR33993:SF14">
    <property type="entry name" value="GB|AAF24581.1"/>
    <property type="match status" value="1"/>
</dbReference>
<feature type="domain" description="VOC" evidence="1">
    <location>
        <begin position="6"/>
        <end position="121"/>
    </location>
</feature>
<dbReference type="InterPro" id="IPR004360">
    <property type="entry name" value="Glyas_Fos-R_dOase_dom"/>
</dbReference>
<dbReference type="Proteomes" id="UP000219111">
    <property type="component" value="Unassembled WGS sequence"/>
</dbReference>
<dbReference type="AlphaFoldDB" id="A0A285T4I4"/>
<dbReference type="InterPro" id="IPR037523">
    <property type="entry name" value="VOC_core"/>
</dbReference>
<dbReference type="SUPFAM" id="SSF54593">
    <property type="entry name" value="Glyoxalase/Bleomycin resistance protein/Dihydroxybiphenyl dioxygenase"/>
    <property type="match status" value="2"/>
</dbReference>
<protein>
    <recommendedName>
        <fullName evidence="1">VOC domain-containing protein</fullName>
    </recommendedName>
</protein>
<dbReference type="OrthoDB" id="9793039at2"/>
<proteinExistence type="predicted"/>
<dbReference type="PANTHER" id="PTHR33993">
    <property type="entry name" value="GLYOXALASE-RELATED"/>
    <property type="match status" value="1"/>
</dbReference>
<feature type="domain" description="VOC" evidence="1">
    <location>
        <begin position="140"/>
        <end position="254"/>
    </location>
</feature>
<gene>
    <name evidence="2" type="ORF">SAMN05877831_11456</name>
</gene>
<reference evidence="3" key="1">
    <citation type="submission" date="2017-08" db="EMBL/GenBank/DDBJ databases">
        <authorList>
            <person name="Varghese N."/>
            <person name="Submissions S."/>
        </authorList>
    </citation>
    <scope>NUCLEOTIDE SEQUENCE [LARGE SCALE GENOMIC DNA]</scope>
    <source>
        <strain evidence="3">JA276</strain>
    </source>
</reference>
<sequence length="256" mass="27374">MSDHGLPCWFELSVPDLDAAQEFYAPLMGWDWSSAGMEGLDYRLASAGKDMVAGGFPLSECPPGTPPNWMIYIAVDDVDATAKLAEELSGKVWKAPADIPGTGRFAVLGDPQGAVFGILKTLPMDPPPEGGAWNQRATGHGTWLELMSSDPRASLEFYRKLFDWRRDADFDIGPLGQYYVFAHRGVQIGGMMGLGPAPVSNWLAYFGVNALDAAIAQVKAAGGVLLNGPVEVPGPAFVATLRDPQGAHFALVAPKR</sequence>